<name>A0A9D3ACP8_9ACTN</name>
<dbReference type="GO" id="GO:0003677">
    <property type="term" value="F:DNA binding"/>
    <property type="evidence" value="ECO:0007669"/>
    <property type="project" value="InterPro"/>
</dbReference>
<dbReference type="InterPro" id="IPR001387">
    <property type="entry name" value="Cro/C1-type_HTH"/>
</dbReference>
<sequence>MDANRNRIVGDCLRNMRVEAGLTQMQLSGRLGKAQSYVSKIETGERSLHLHELFDYAHALEIPLDEITSTIGKRLEKRS</sequence>
<dbReference type="PROSITE" id="PS50943">
    <property type="entry name" value="HTH_CROC1"/>
    <property type="match status" value="1"/>
</dbReference>
<feature type="domain" description="HTH cro/C1-type" evidence="1">
    <location>
        <begin position="13"/>
        <end position="67"/>
    </location>
</feature>
<evidence type="ECO:0000313" key="2">
    <source>
        <dbReference type="EMBL" id="HJH42496.1"/>
    </source>
</evidence>
<evidence type="ECO:0000259" key="1">
    <source>
        <dbReference type="PROSITE" id="PS50943"/>
    </source>
</evidence>
<dbReference type="Proteomes" id="UP000789325">
    <property type="component" value="Unassembled WGS sequence"/>
</dbReference>
<comment type="caution">
    <text evidence="2">The sequence shown here is derived from an EMBL/GenBank/DDBJ whole genome shotgun (WGS) entry which is preliminary data.</text>
</comment>
<dbReference type="EMBL" id="DYZL01000033">
    <property type="protein sequence ID" value="HJH42496.1"/>
    <property type="molecule type" value="Genomic_DNA"/>
</dbReference>
<dbReference type="Gene3D" id="1.10.260.40">
    <property type="entry name" value="lambda repressor-like DNA-binding domains"/>
    <property type="match status" value="1"/>
</dbReference>
<dbReference type="RefSeq" id="WP_420820269.1">
    <property type="nucleotide sequence ID" value="NZ_PPEL01000038.1"/>
</dbReference>
<organism evidence="2 3">
    <name type="scientific">Rubneribacter badeniensis</name>
    <dbReference type="NCBI Taxonomy" id="2070688"/>
    <lineage>
        <taxon>Bacteria</taxon>
        <taxon>Bacillati</taxon>
        <taxon>Actinomycetota</taxon>
        <taxon>Coriobacteriia</taxon>
        <taxon>Eggerthellales</taxon>
        <taxon>Eggerthellaceae</taxon>
        <taxon>Rubneribacter</taxon>
    </lineage>
</organism>
<dbReference type="InterPro" id="IPR010982">
    <property type="entry name" value="Lambda_DNA-bd_dom_sf"/>
</dbReference>
<dbReference type="SUPFAM" id="SSF47413">
    <property type="entry name" value="lambda repressor-like DNA-binding domains"/>
    <property type="match status" value="1"/>
</dbReference>
<accession>A0A9D3ACP8</accession>
<protein>
    <submittedName>
        <fullName evidence="2">Helix-turn-helix domain-containing protein</fullName>
    </submittedName>
</protein>
<dbReference type="CDD" id="cd00093">
    <property type="entry name" value="HTH_XRE"/>
    <property type="match status" value="1"/>
</dbReference>
<dbReference type="Pfam" id="PF01381">
    <property type="entry name" value="HTH_3"/>
    <property type="match status" value="1"/>
</dbReference>
<dbReference type="SMART" id="SM00530">
    <property type="entry name" value="HTH_XRE"/>
    <property type="match status" value="1"/>
</dbReference>
<evidence type="ECO:0000313" key="3">
    <source>
        <dbReference type="Proteomes" id="UP000789325"/>
    </source>
</evidence>
<reference evidence="2" key="1">
    <citation type="journal article" date="2021" name="PeerJ">
        <title>Extensive microbial diversity within the chicken gut microbiome revealed by metagenomics and culture.</title>
        <authorList>
            <person name="Gilroy R."/>
            <person name="Ravi A."/>
            <person name="Getino M."/>
            <person name="Pursley I."/>
            <person name="Horton D.L."/>
            <person name="Alikhan N.F."/>
            <person name="Baker D."/>
            <person name="Gharbi K."/>
            <person name="Hall N."/>
            <person name="Watson M."/>
            <person name="Adriaenssens E.M."/>
            <person name="Foster-Nyarko E."/>
            <person name="Jarju S."/>
            <person name="Secka A."/>
            <person name="Antonio M."/>
            <person name="Oren A."/>
            <person name="Chaudhuri R.R."/>
            <person name="La Ragione R."/>
            <person name="Hildebrand F."/>
            <person name="Pallen M.J."/>
        </authorList>
    </citation>
    <scope>NUCLEOTIDE SEQUENCE</scope>
    <source>
        <strain evidence="2">USAMLcec12-2067</strain>
    </source>
</reference>
<reference evidence="2" key="2">
    <citation type="submission" date="2021-09" db="EMBL/GenBank/DDBJ databases">
        <authorList>
            <person name="Gilroy R."/>
        </authorList>
    </citation>
    <scope>NUCLEOTIDE SEQUENCE</scope>
    <source>
        <strain evidence="2">USAMLcec12-2067</strain>
    </source>
</reference>
<proteinExistence type="predicted"/>
<dbReference type="AlphaFoldDB" id="A0A9D3ACP8"/>
<gene>
    <name evidence="2" type="ORF">K8V16_01710</name>
</gene>